<reference evidence="1 2" key="1">
    <citation type="submission" date="2015-11" db="EMBL/GenBank/DDBJ databases">
        <authorList>
            <person name="Sahl J."/>
            <person name="Wagner D."/>
            <person name="Keim P."/>
        </authorList>
    </citation>
    <scope>NUCLEOTIDE SEQUENCE [LARGE SCALE GENOMIC DNA]</scope>
    <source>
        <strain evidence="1 2">BDU18</strain>
    </source>
</reference>
<accession>A0ABR5TC46</accession>
<gene>
    <name evidence="1" type="ORF">WS72_06625</name>
</gene>
<proteinExistence type="predicted"/>
<keyword evidence="2" id="KW-1185">Reference proteome</keyword>
<dbReference type="Proteomes" id="UP000070255">
    <property type="component" value="Unassembled WGS sequence"/>
</dbReference>
<name>A0ABR5TC46_9BURK</name>
<organism evidence="1 2">
    <name type="scientific">Burkholderia savannae</name>
    <dbReference type="NCBI Taxonomy" id="1637837"/>
    <lineage>
        <taxon>Bacteria</taxon>
        <taxon>Pseudomonadati</taxon>
        <taxon>Pseudomonadota</taxon>
        <taxon>Betaproteobacteria</taxon>
        <taxon>Burkholderiales</taxon>
        <taxon>Burkholderiaceae</taxon>
        <taxon>Burkholderia</taxon>
        <taxon>pseudomallei group</taxon>
    </lineage>
</organism>
<sequence>MFYEEILPDGGSKYVIVRAVRYMDERARELIEEGVSVEDLYPEIEVFGRMPRRDALWLYKVESFTVERQYHEDQEVFSDHSENYAYHVFDDYYDAMDFCRERHGISQGDFRKKWETNYPDF</sequence>
<protein>
    <submittedName>
        <fullName evidence="1">Uncharacterized protein</fullName>
    </submittedName>
</protein>
<evidence type="ECO:0000313" key="1">
    <source>
        <dbReference type="EMBL" id="KWZ42576.1"/>
    </source>
</evidence>
<evidence type="ECO:0000313" key="2">
    <source>
        <dbReference type="Proteomes" id="UP000070255"/>
    </source>
</evidence>
<dbReference type="EMBL" id="LNJQ01000001">
    <property type="protein sequence ID" value="KWZ42576.1"/>
    <property type="molecule type" value="Genomic_DNA"/>
</dbReference>
<comment type="caution">
    <text evidence="1">The sequence shown here is derived from an EMBL/GenBank/DDBJ whole genome shotgun (WGS) entry which is preliminary data.</text>
</comment>